<reference evidence="2 3" key="1">
    <citation type="submission" date="2019-11" db="EMBL/GenBank/DDBJ databases">
        <authorList>
            <person name="He Y."/>
        </authorList>
    </citation>
    <scope>NUCLEOTIDE SEQUENCE [LARGE SCALE GENOMIC DNA]</scope>
    <source>
        <strain evidence="2 3">SCSIO 58843</strain>
    </source>
</reference>
<gene>
    <name evidence="2" type="ORF">GH723_16385</name>
</gene>
<dbReference type="PANTHER" id="PTHR10803:SF26">
    <property type="entry name" value="ANION TRANSPORTER ATPASE-RELATED"/>
    <property type="match status" value="1"/>
</dbReference>
<dbReference type="PANTHER" id="PTHR10803">
    <property type="entry name" value="ARSENICAL PUMP-DRIVING ATPASE ARSENITE-TRANSLOCATING ATPASE"/>
    <property type="match status" value="1"/>
</dbReference>
<dbReference type="GO" id="GO:0016887">
    <property type="term" value="F:ATP hydrolysis activity"/>
    <property type="evidence" value="ECO:0007669"/>
    <property type="project" value="InterPro"/>
</dbReference>
<dbReference type="CDD" id="cd02035">
    <property type="entry name" value="ArsA"/>
    <property type="match status" value="1"/>
</dbReference>
<dbReference type="InterPro" id="IPR016300">
    <property type="entry name" value="ATPase_ArsA/GET3"/>
</dbReference>
<name>A0A5Q2RNM3_9ACTN</name>
<dbReference type="GO" id="GO:0005524">
    <property type="term" value="F:ATP binding"/>
    <property type="evidence" value="ECO:0007669"/>
    <property type="project" value="InterPro"/>
</dbReference>
<proteinExistence type="predicted"/>
<keyword evidence="3" id="KW-1185">Reference proteome</keyword>
<dbReference type="InterPro" id="IPR025723">
    <property type="entry name" value="ArsA/GET3_ATPase-like"/>
</dbReference>
<evidence type="ECO:0000313" key="2">
    <source>
        <dbReference type="EMBL" id="QGG96552.1"/>
    </source>
</evidence>
<organism evidence="2 3">
    <name type="scientific">Actinomarinicola tropica</name>
    <dbReference type="NCBI Taxonomy" id="2789776"/>
    <lineage>
        <taxon>Bacteria</taxon>
        <taxon>Bacillati</taxon>
        <taxon>Actinomycetota</taxon>
        <taxon>Acidimicrobiia</taxon>
        <taxon>Acidimicrobiales</taxon>
        <taxon>Iamiaceae</taxon>
        <taxon>Actinomarinicola</taxon>
    </lineage>
</organism>
<dbReference type="InterPro" id="IPR027417">
    <property type="entry name" value="P-loop_NTPase"/>
</dbReference>
<dbReference type="SUPFAM" id="SSF52540">
    <property type="entry name" value="P-loop containing nucleoside triphosphate hydrolases"/>
    <property type="match status" value="1"/>
</dbReference>
<evidence type="ECO:0000259" key="1">
    <source>
        <dbReference type="Pfam" id="PF02374"/>
    </source>
</evidence>
<feature type="domain" description="ArsA/GET3 Anion-transporting ATPase-like" evidence="1">
    <location>
        <begin position="15"/>
        <end position="285"/>
    </location>
</feature>
<dbReference type="KEGG" id="atq:GH723_16385"/>
<accession>A0A5Q2RNM3</accession>
<sequence>MSGTTFADVLAGASVLISAGSGGVGKTTTSAAIGVAAAREGRRVVVVTIDPARRLADALGIGGDGLGNEPQRIDGPWSGELWAAMLDTRATFDDLVARHADPDQAEEILANRFYRNIADSLSGTQEYMAAEKLHALHVDPRFDLVVVDTPPTRNAFDFIEAPHTLTRFLDHRLYRLLMAPTSRVGRAVGVATSAFVRTVSRVVGAAVVEDAIGFFRAFEGLEDGFRQRAAEVADLFRDETTAFVLVTSSRRESLDEAGWFADQLGGRGIDVAALVVNRVQPRPVEGSVDRYRELTRDHPGTDLARLAEVLVDQCETADVERSRLATLAPTLREAPLVLVPMLGTDVHDLDGLVAVADLVVG</sequence>
<dbReference type="AlphaFoldDB" id="A0A5Q2RNM3"/>
<dbReference type="Proteomes" id="UP000334019">
    <property type="component" value="Chromosome"/>
</dbReference>
<dbReference type="EMBL" id="CP045851">
    <property type="protein sequence ID" value="QGG96552.1"/>
    <property type="molecule type" value="Genomic_DNA"/>
</dbReference>
<dbReference type="Gene3D" id="3.40.50.300">
    <property type="entry name" value="P-loop containing nucleotide triphosphate hydrolases"/>
    <property type="match status" value="1"/>
</dbReference>
<protein>
    <submittedName>
        <fullName evidence="2">AAA family ATPase</fullName>
    </submittedName>
</protein>
<dbReference type="RefSeq" id="WP_153760656.1">
    <property type="nucleotide sequence ID" value="NZ_CP045851.1"/>
</dbReference>
<evidence type="ECO:0000313" key="3">
    <source>
        <dbReference type="Proteomes" id="UP000334019"/>
    </source>
</evidence>
<dbReference type="Pfam" id="PF02374">
    <property type="entry name" value="ArsA_ATPase"/>
    <property type="match status" value="1"/>
</dbReference>